<comment type="similarity">
    <text evidence="2">Belongs to the amino acid-polyamine-organocation (APC) superfamily. Spore germination protein (SGP) (TC 2.A.3.9) family.</text>
</comment>
<evidence type="ECO:0000256" key="8">
    <source>
        <dbReference type="SAM" id="Phobius"/>
    </source>
</evidence>
<organism evidence="9 10">
    <name type="scientific">Symbiobacterium thermophilum (strain DSM 24528 / JCM 14929 / IAM 14863 / T)</name>
    <dbReference type="NCBI Taxonomy" id="292459"/>
    <lineage>
        <taxon>Bacteria</taxon>
        <taxon>Bacillati</taxon>
        <taxon>Bacillota</taxon>
        <taxon>Clostridia</taxon>
        <taxon>Eubacteriales</taxon>
        <taxon>Symbiobacteriaceae</taxon>
        <taxon>Symbiobacterium</taxon>
    </lineage>
</organism>
<feature type="transmembrane region" description="Helical" evidence="8">
    <location>
        <begin position="272"/>
        <end position="297"/>
    </location>
</feature>
<reference evidence="9 10" key="1">
    <citation type="journal article" date="2004" name="Nucleic Acids Res.">
        <title>Genome sequence of Symbiobacterium thermophilum, an uncultivable bacterium that depends on microbial commensalism.</title>
        <authorList>
            <person name="Ueda K."/>
            <person name="Yamashita A."/>
            <person name="Ishikawa J."/>
            <person name="Shimada M."/>
            <person name="Watsuji T."/>
            <person name="Morimura K."/>
            <person name="Ikeda H."/>
            <person name="Hattori M."/>
            <person name="Beppu T."/>
        </authorList>
    </citation>
    <scope>NUCLEOTIDE SEQUENCE [LARGE SCALE GENOMIC DNA]</scope>
    <source>
        <strain evidence="10">T / IAM 14863</strain>
    </source>
</reference>
<keyword evidence="4" id="KW-0309">Germination</keyword>
<protein>
    <submittedName>
        <fullName evidence="9">Spore germination protein KB</fullName>
    </submittedName>
</protein>
<keyword evidence="6 8" id="KW-1133">Transmembrane helix</keyword>
<dbReference type="HOGENOM" id="CLU_047547_1_2_9"/>
<evidence type="ECO:0000313" key="9">
    <source>
        <dbReference type="EMBL" id="BAD40625.1"/>
    </source>
</evidence>
<dbReference type="PANTHER" id="PTHR34975">
    <property type="entry name" value="SPORE GERMINATION PROTEIN A2"/>
    <property type="match status" value="1"/>
</dbReference>
<evidence type="ECO:0000256" key="1">
    <source>
        <dbReference type="ARBA" id="ARBA00004141"/>
    </source>
</evidence>
<evidence type="ECO:0000256" key="4">
    <source>
        <dbReference type="ARBA" id="ARBA00022544"/>
    </source>
</evidence>
<accession>Q67NW8</accession>
<evidence type="ECO:0000256" key="7">
    <source>
        <dbReference type="ARBA" id="ARBA00023136"/>
    </source>
</evidence>
<feature type="transmembrane region" description="Helical" evidence="8">
    <location>
        <begin position="337"/>
        <end position="359"/>
    </location>
</feature>
<feature type="transmembrane region" description="Helical" evidence="8">
    <location>
        <begin position="309"/>
        <end position="331"/>
    </location>
</feature>
<name>Q67NW8_SYMTH</name>
<feature type="transmembrane region" description="Helical" evidence="8">
    <location>
        <begin position="12"/>
        <end position="31"/>
    </location>
</feature>
<keyword evidence="3" id="KW-0813">Transport</keyword>
<feature type="transmembrane region" description="Helical" evidence="8">
    <location>
        <begin position="220"/>
        <end position="252"/>
    </location>
</feature>
<evidence type="ECO:0000256" key="6">
    <source>
        <dbReference type="ARBA" id="ARBA00022989"/>
    </source>
</evidence>
<dbReference type="Pfam" id="PF03845">
    <property type="entry name" value="Spore_permease"/>
    <property type="match status" value="1"/>
</dbReference>
<dbReference type="Proteomes" id="UP000000417">
    <property type="component" value="Chromosome"/>
</dbReference>
<feature type="transmembrane region" description="Helical" evidence="8">
    <location>
        <begin position="86"/>
        <end position="105"/>
    </location>
</feature>
<feature type="transmembrane region" description="Helical" evidence="8">
    <location>
        <begin position="43"/>
        <end position="65"/>
    </location>
</feature>
<gene>
    <name evidence="9" type="primary">gerKB2</name>
    <name evidence="9" type="ordered locus">STH1640</name>
</gene>
<dbReference type="STRING" id="292459.STH1640"/>
<comment type="subcellular location">
    <subcellularLocation>
        <location evidence="1">Membrane</location>
        <topology evidence="1">Multi-pass membrane protein</topology>
    </subcellularLocation>
</comment>
<keyword evidence="10" id="KW-1185">Reference proteome</keyword>
<dbReference type="OrthoDB" id="1675410at2"/>
<dbReference type="RefSeq" id="WP_011195769.1">
    <property type="nucleotide sequence ID" value="NC_006177.1"/>
</dbReference>
<sequence>MSVGHRVLISHQQLMFLVYTLHFSATELLLPSSLAETGKSGGWMAPLVSFFLSAVPVALMLGLLVRRHPHLGLGALSHHLLGRLPARLLMLLTTLFNVGLTALCLRDMVEAIPVAILPVTPTLAVALPFLLVAGYGAYCGAEVLARLAFFFMVIAVSLFSLVVVTLLRLVRALHLLPLWDQSPLQLVAAAWPTTGWYAESWTFLPLAAMVDRPQYAGRGLIAGALIAAVHLMSCTALSIGIFGHSLVAHFAFPIHALFQQITIGEFVERLDVILITICLLGMIVKTATHLWLAVDAAQFALGLRNQRPLLPALGLAAVLWMLSIPNLPWLFAFSTTVWTPFSLCLGLGVPALLLAASWIRERQYRPPDISS</sequence>
<feature type="transmembrane region" description="Helical" evidence="8">
    <location>
        <begin position="147"/>
        <end position="169"/>
    </location>
</feature>
<dbReference type="AlphaFoldDB" id="Q67NW8"/>
<keyword evidence="7 8" id="KW-0472">Membrane</keyword>
<dbReference type="KEGG" id="sth:STH1640"/>
<dbReference type="InterPro" id="IPR004761">
    <property type="entry name" value="Spore_GerAB"/>
</dbReference>
<feature type="transmembrane region" description="Helical" evidence="8">
    <location>
        <begin position="189"/>
        <end position="208"/>
    </location>
</feature>
<dbReference type="eggNOG" id="COG0531">
    <property type="taxonomic scope" value="Bacteria"/>
</dbReference>
<dbReference type="GO" id="GO:0009847">
    <property type="term" value="P:spore germination"/>
    <property type="evidence" value="ECO:0007669"/>
    <property type="project" value="InterPro"/>
</dbReference>
<keyword evidence="5 8" id="KW-0812">Transmembrane</keyword>
<proteinExistence type="inferred from homology"/>
<evidence type="ECO:0000256" key="2">
    <source>
        <dbReference type="ARBA" id="ARBA00007998"/>
    </source>
</evidence>
<dbReference type="GO" id="GO:0016020">
    <property type="term" value="C:membrane"/>
    <property type="evidence" value="ECO:0007669"/>
    <property type="project" value="UniProtKB-SubCell"/>
</dbReference>
<feature type="transmembrane region" description="Helical" evidence="8">
    <location>
        <begin position="111"/>
        <end position="135"/>
    </location>
</feature>
<evidence type="ECO:0000313" key="10">
    <source>
        <dbReference type="Proteomes" id="UP000000417"/>
    </source>
</evidence>
<dbReference type="PANTHER" id="PTHR34975:SF2">
    <property type="entry name" value="SPORE GERMINATION PROTEIN A2"/>
    <property type="match status" value="1"/>
</dbReference>
<dbReference type="EMBL" id="AP006840">
    <property type="protein sequence ID" value="BAD40625.1"/>
    <property type="molecule type" value="Genomic_DNA"/>
</dbReference>
<evidence type="ECO:0000256" key="3">
    <source>
        <dbReference type="ARBA" id="ARBA00022448"/>
    </source>
</evidence>
<evidence type="ECO:0000256" key="5">
    <source>
        <dbReference type="ARBA" id="ARBA00022692"/>
    </source>
</evidence>